<dbReference type="EMBL" id="CP095045">
    <property type="protein sequence ID" value="UOQ57137.1"/>
    <property type="molecule type" value="Genomic_DNA"/>
</dbReference>
<gene>
    <name evidence="9" type="ORF">MUN78_16015</name>
</gene>
<dbReference type="InterPro" id="IPR001734">
    <property type="entry name" value="Na/solute_symporter"/>
</dbReference>
<evidence type="ECO:0000256" key="6">
    <source>
        <dbReference type="ARBA" id="ARBA00023136"/>
    </source>
</evidence>
<keyword evidence="4 8" id="KW-0812">Transmembrane</keyword>
<organism evidence="9 10">
    <name type="scientific">Leucobacter allii</name>
    <dbReference type="NCBI Taxonomy" id="2932247"/>
    <lineage>
        <taxon>Bacteria</taxon>
        <taxon>Bacillati</taxon>
        <taxon>Actinomycetota</taxon>
        <taxon>Actinomycetes</taxon>
        <taxon>Micrococcales</taxon>
        <taxon>Microbacteriaceae</taxon>
        <taxon>Leucobacter</taxon>
    </lineage>
</organism>
<evidence type="ECO:0000256" key="4">
    <source>
        <dbReference type="ARBA" id="ARBA00022692"/>
    </source>
</evidence>
<feature type="transmembrane region" description="Helical" evidence="8">
    <location>
        <begin position="44"/>
        <end position="65"/>
    </location>
</feature>
<feature type="transmembrane region" description="Helical" evidence="8">
    <location>
        <begin position="436"/>
        <end position="454"/>
    </location>
</feature>
<proteinExistence type="inferred from homology"/>
<dbReference type="RefSeq" id="WP_244727744.1">
    <property type="nucleotide sequence ID" value="NZ_CP095045.1"/>
</dbReference>
<comment type="subcellular location">
    <subcellularLocation>
        <location evidence="1">Membrane</location>
        <topology evidence="1">Multi-pass membrane protein</topology>
    </subcellularLocation>
</comment>
<keyword evidence="10" id="KW-1185">Reference proteome</keyword>
<evidence type="ECO:0000256" key="3">
    <source>
        <dbReference type="ARBA" id="ARBA00022448"/>
    </source>
</evidence>
<evidence type="ECO:0000313" key="9">
    <source>
        <dbReference type="EMBL" id="UOQ57137.1"/>
    </source>
</evidence>
<dbReference type="PROSITE" id="PS50283">
    <property type="entry name" value="NA_SOLUT_SYMP_3"/>
    <property type="match status" value="1"/>
</dbReference>
<evidence type="ECO:0000256" key="7">
    <source>
        <dbReference type="RuleBase" id="RU362091"/>
    </source>
</evidence>
<dbReference type="InterPro" id="IPR038377">
    <property type="entry name" value="Na/Glc_symporter_sf"/>
</dbReference>
<keyword evidence="6 8" id="KW-0472">Membrane</keyword>
<evidence type="ECO:0000256" key="1">
    <source>
        <dbReference type="ARBA" id="ARBA00004141"/>
    </source>
</evidence>
<sequence length="496" mass="51833">MIVSIMIVAGIVLIGALGLANRRRQASLDHWTVGKRSNPKWTSWFLQAGESLTTFSFLGLAGIAFGGGVSSTFAVAYLTISWLGLYFVAPRIRELGQRRGYLTMGDFFEDRFRSRPLARVVALIGALALIPYLQLQITGLGLIVELATGSERARGLSMVVASILVAIFVAWSGIKGIARVAILKDLLMVLAMVVIAAGLVITFGGIPEVFGQIAREAPVLLTMHVDGYDPVFFITATLVTVIGSSFNTLPHLWPPVLAAKSGEVLRSNAKWLPVYQLVLFLPITVGLAAVLVLPEDTTGNTVLLTMSGAMLPDWLVGVVAIAGASAAMVPASAIVMGISTLVSRNVVGGVRGGRQMALNYVVIVASIALALAFGLVRSDIGALLLLTYGCTTQFAPAIAIALANRVKVGAWPVGLSIVAGSLTVAVITFAEIPIGSWDSGLIALAPNLVVLVVAEAIRRMRGGRDVEQLDFAADPAATAATEAAGSAGRSAAAPQP</sequence>
<feature type="transmembrane region" description="Helical" evidence="8">
    <location>
        <begin position="314"/>
        <end position="336"/>
    </location>
</feature>
<feature type="transmembrane region" description="Helical" evidence="8">
    <location>
        <begin position="71"/>
        <end position="89"/>
    </location>
</feature>
<comment type="similarity">
    <text evidence="2 7">Belongs to the sodium:solute symporter (SSF) (TC 2.A.21) family.</text>
</comment>
<feature type="transmembrane region" description="Helical" evidence="8">
    <location>
        <begin position="155"/>
        <end position="174"/>
    </location>
</feature>
<name>A0ABY4FLH5_9MICO</name>
<dbReference type="PANTHER" id="PTHR48086:SF8">
    <property type="entry name" value="MONOCARBOXYLIC ACID PERMEASE"/>
    <property type="match status" value="1"/>
</dbReference>
<keyword evidence="5 8" id="KW-1133">Transmembrane helix</keyword>
<accession>A0ABY4FLH5</accession>
<evidence type="ECO:0000256" key="2">
    <source>
        <dbReference type="ARBA" id="ARBA00006434"/>
    </source>
</evidence>
<protein>
    <submittedName>
        <fullName evidence="9">Sodium:solute symporter family protein</fullName>
    </submittedName>
</protein>
<feature type="transmembrane region" description="Helical" evidence="8">
    <location>
        <begin position="117"/>
        <end position="135"/>
    </location>
</feature>
<dbReference type="Proteomes" id="UP000831786">
    <property type="component" value="Chromosome"/>
</dbReference>
<reference evidence="9 10" key="1">
    <citation type="submission" date="2022-04" db="EMBL/GenBank/DDBJ databases">
        <title>Leucobacter sp. isolated from rhizosphere of garlic.</title>
        <authorList>
            <person name="Won M."/>
            <person name="Lee C.-M."/>
            <person name="Woen H.-Y."/>
            <person name="Kwon S.-W."/>
        </authorList>
    </citation>
    <scope>NUCLEOTIDE SEQUENCE [LARGE SCALE GENOMIC DNA]</scope>
    <source>
        <strain evidence="9 10">H21R-40</strain>
    </source>
</reference>
<feature type="transmembrane region" description="Helical" evidence="8">
    <location>
        <begin position="230"/>
        <end position="253"/>
    </location>
</feature>
<feature type="transmembrane region" description="Helical" evidence="8">
    <location>
        <begin position="6"/>
        <end position="23"/>
    </location>
</feature>
<dbReference type="PANTHER" id="PTHR48086">
    <property type="entry name" value="SODIUM/PROLINE SYMPORTER-RELATED"/>
    <property type="match status" value="1"/>
</dbReference>
<evidence type="ECO:0000313" key="10">
    <source>
        <dbReference type="Proteomes" id="UP000831786"/>
    </source>
</evidence>
<feature type="transmembrane region" description="Helical" evidence="8">
    <location>
        <begin position="274"/>
        <end position="294"/>
    </location>
</feature>
<feature type="transmembrane region" description="Helical" evidence="8">
    <location>
        <begin position="410"/>
        <end position="430"/>
    </location>
</feature>
<feature type="transmembrane region" description="Helical" evidence="8">
    <location>
        <begin position="186"/>
        <end position="210"/>
    </location>
</feature>
<dbReference type="CDD" id="cd10322">
    <property type="entry name" value="SLC5sbd"/>
    <property type="match status" value="1"/>
</dbReference>
<feature type="transmembrane region" description="Helical" evidence="8">
    <location>
        <begin position="357"/>
        <end position="376"/>
    </location>
</feature>
<dbReference type="Gene3D" id="1.20.1730.10">
    <property type="entry name" value="Sodium/glucose cotransporter"/>
    <property type="match status" value="1"/>
</dbReference>
<dbReference type="Pfam" id="PF00474">
    <property type="entry name" value="SSF"/>
    <property type="match status" value="1"/>
</dbReference>
<feature type="transmembrane region" description="Helical" evidence="8">
    <location>
        <begin position="382"/>
        <end position="403"/>
    </location>
</feature>
<evidence type="ECO:0000256" key="8">
    <source>
        <dbReference type="SAM" id="Phobius"/>
    </source>
</evidence>
<dbReference type="InterPro" id="IPR050277">
    <property type="entry name" value="Sodium:Solute_Symporter"/>
</dbReference>
<evidence type="ECO:0000256" key="5">
    <source>
        <dbReference type="ARBA" id="ARBA00022989"/>
    </source>
</evidence>
<keyword evidence="3" id="KW-0813">Transport</keyword>